<dbReference type="RefSeq" id="WP_104231716.1">
    <property type="nucleotide sequence ID" value="NZ_PSNW01000011.1"/>
</dbReference>
<evidence type="ECO:0000313" key="1">
    <source>
        <dbReference type="EMBL" id="PPE72630.1"/>
    </source>
</evidence>
<comment type="caution">
    <text evidence="1">The sequence shown here is derived from an EMBL/GenBank/DDBJ whole genome shotgun (WGS) entry which is preliminary data.</text>
</comment>
<sequence length="204" mass="23350">MSNTKAWFPTLVYHAPLLREGLRGFNADLLREAGQIRDYDEAGRRWSEKSYPGGYTSYGSLDRLHQFSSGFDGLRRAVDRHVRAYARKLEWDLRGGRLAMSDCWLNIMPRGCAHSFHLHPHAVISGTYYLRVPRGAPGLKFEDPRLSRMMAAPMRQAGSPGQAHIVYPARAGDVILFESWLRHEVPPNPVEQERVSVSFNYHWV</sequence>
<dbReference type="AlphaFoldDB" id="A0A2S5TCA3"/>
<evidence type="ECO:0000313" key="2">
    <source>
        <dbReference type="Proteomes" id="UP000238220"/>
    </source>
</evidence>
<dbReference type="OrthoDB" id="549777at2"/>
<name>A0A2S5TCA3_9GAMM</name>
<dbReference type="Gene3D" id="2.60.120.620">
    <property type="entry name" value="q2cbj1_9rhob like domain"/>
    <property type="match status" value="1"/>
</dbReference>
<keyword evidence="2" id="KW-1185">Reference proteome</keyword>
<gene>
    <name evidence="1" type="ORF">C3942_17800</name>
</gene>
<dbReference type="NCBIfam" id="TIGR02466">
    <property type="entry name" value="TIGR02466 family protein"/>
    <property type="match status" value="1"/>
</dbReference>
<dbReference type="InterPro" id="IPR012668">
    <property type="entry name" value="CHP02466"/>
</dbReference>
<evidence type="ECO:0008006" key="3">
    <source>
        <dbReference type="Google" id="ProtNLM"/>
    </source>
</evidence>
<reference evidence="1 2" key="1">
    <citation type="submission" date="2018-02" db="EMBL/GenBank/DDBJ databases">
        <title>Genome sequencing of Solimonas sp. HR-BB.</title>
        <authorList>
            <person name="Lee Y."/>
            <person name="Jeon C.O."/>
        </authorList>
    </citation>
    <scope>NUCLEOTIDE SEQUENCE [LARGE SCALE GENOMIC DNA]</scope>
    <source>
        <strain evidence="1 2">HR-BB</strain>
    </source>
</reference>
<dbReference type="Proteomes" id="UP000238220">
    <property type="component" value="Unassembled WGS sequence"/>
</dbReference>
<dbReference type="Pfam" id="PF13759">
    <property type="entry name" value="2OG-FeII_Oxy_5"/>
    <property type="match status" value="1"/>
</dbReference>
<organism evidence="1 2">
    <name type="scientific">Solimonas fluminis</name>
    <dbReference type="NCBI Taxonomy" id="2086571"/>
    <lineage>
        <taxon>Bacteria</taxon>
        <taxon>Pseudomonadati</taxon>
        <taxon>Pseudomonadota</taxon>
        <taxon>Gammaproteobacteria</taxon>
        <taxon>Nevskiales</taxon>
        <taxon>Nevskiaceae</taxon>
        <taxon>Solimonas</taxon>
    </lineage>
</organism>
<proteinExistence type="predicted"/>
<dbReference type="EMBL" id="PSNW01000011">
    <property type="protein sequence ID" value="PPE72630.1"/>
    <property type="molecule type" value="Genomic_DNA"/>
</dbReference>
<protein>
    <recommendedName>
        <fullName evidence="3">Fe2OG dioxygenase domain-containing protein</fullName>
    </recommendedName>
</protein>
<accession>A0A2S5TCA3</accession>